<dbReference type="OrthoDB" id="139410at2"/>
<dbReference type="GO" id="GO:0016757">
    <property type="term" value="F:glycosyltransferase activity"/>
    <property type="evidence" value="ECO:0007669"/>
    <property type="project" value="InterPro"/>
</dbReference>
<dbReference type="Gene3D" id="3.40.50.2000">
    <property type="entry name" value="Glycogen Phosphorylase B"/>
    <property type="match status" value="2"/>
</dbReference>
<evidence type="ECO:0000313" key="3">
    <source>
        <dbReference type="Proteomes" id="UP000321080"/>
    </source>
</evidence>
<dbReference type="PANTHER" id="PTHR12526:SF630">
    <property type="entry name" value="GLYCOSYLTRANSFERASE"/>
    <property type="match status" value="1"/>
</dbReference>
<protein>
    <submittedName>
        <fullName evidence="2">Glycosyltransferase family 4 protein</fullName>
    </submittedName>
</protein>
<name>A0A5C7GKM7_9FLAO</name>
<comment type="caution">
    <text evidence="2">The sequence shown here is derived from an EMBL/GenBank/DDBJ whole genome shotgun (WGS) entry which is preliminary data.</text>
</comment>
<proteinExistence type="predicted"/>
<organism evidence="2 3">
    <name type="scientific">Seonamhaeicola maritimus</name>
    <dbReference type="NCBI Taxonomy" id="2591822"/>
    <lineage>
        <taxon>Bacteria</taxon>
        <taxon>Pseudomonadati</taxon>
        <taxon>Bacteroidota</taxon>
        <taxon>Flavobacteriia</taxon>
        <taxon>Flavobacteriales</taxon>
        <taxon>Flavobacteriaceae</taxon>
    </lineage>
</organism>
<evidence type="ECO:0000313" key="2">
    <source>
        <dbReference type="EMBL" id="TXG38883.1"/>
    </source>
</evidence>
<dbReference type="InterPro" id="IPR001296">
    <property type="entry name" value="Glyco_trans_1"/>
</dbReference>
<dbReference type="EMBL" id="VRKQ01000008">
    <property type="protein sequence ID" value="TXG38883.1"/>
    <property type="molecule type" value="Genomic_DNA"/>
</dbReference>
<accession>A0A5C7GKM7</accession>
<dbReference type="RefSeq" id="WP_147766364.1">
    <property type="nucleotide sequence ID" value="NZ_VRKQ01000008.1"/>
</dbReference>
<reference evidence="2 3" key="1">
    <citation type="submission" date="2019-08" db="EMBL/GenBank/DDBJ databases">
        <title>Seonamhaeicola sediminis sp. nov., isolated from marine sediment.</title>
        <authorList>
            <person name="Cao W.R."/>
        </authorList>
    </citation>
    <scope>NUCLEOTIDE SEQUENCE [LARGE SCALE GENOMIC DNA]</scope>
    <source>
        <strain evidence="2 3">1505</strain>
    </source>
</reference>
<dbReference type="SUPFAM" id="SSF53756">
    <property type="entry name" value="UDP-Glycosyltransferase/glycogen phosphorylase"/>
    <property type="match status" value="1"/>
</dbReference>
<evidence type="ECO:0000259" key="1">
    <source>
        <dbReference type="Pfam" id="PF00534"/>
    </source>
</evidence>
<keyword evidence="2" id="KW-0808">Transferase</keyword>
<dbReference type="PANTHER" id="PTHR12526">
    <property type="entry name" value="GLYCOSYLTRANSFERASE"/>
    <property type="match status" value="1"/>
</dbReference>
<dbReference type="Pfam" id="PF00534">
    <property type="entry name" value="Glycos_transf_1"/>
    <property type="match status" value="1"/>
</dbReference>
<dbReference type="AlphaFoldDB" id="A0A5C7GKM7"/>
<dbReference type="CDD" id="cd03801">
    <property type="entry name" value="GT4_PimA-like"/>
    <property type="match status" value="1"/>
</dbReference>
<feature type="domain" description="Glycosyl transferase family 1" evidence="1">
    <location>
        <begin position="161"/>
        <end position="317"/>
    </location>
</feature>
<keyword evidence="3" id="KW-1185">Reference proteome</keyword>
<sequence length="336" mass="38191">MRPVLYIGNRLKCSGSNQTPIEVLGVLLEDEGYTTFYASSKLNKGLRFLDMLWACFRYRNQVDLVLIDTYSTLNFYYAYAVSRLCSCLNLKYVPILHGGNLPNRLESSSGMSKAIFTKAYLNVAPSLYLKESFERFGFDNIVHIPNTIDVKKYQYKERAFEEIKLLWVRSFSKIYNPELAVKVLKALKDEGFQTELCMVGPDADGSLKDIKLLANDIGVEVKFTGKLTKEAWIELSKDYNIFINTTNFDNMPLSVIEAMALGLPVVSTNVGGMPYLIEDGEDGILVNPDNVNEFIDAIKNMISDSKRATQMTVNARTKVQQYDWSIVKKLWHKVLN</sequence>
<gene>
    <name evidence="2" type="ORF">FUA22_03050</name>
</gene>
<dbReference type="Proteomes" id="UP000321080">
    <property type="component" value="Unassembled WGS sequence"/>
</dbReference>